<accession>A0A1Q9AJ16</accession>
<dbReference type="Proteomes" id="UP000186143">
    <property type="component" value="Unassembled WGS sequence"/>
</dbReference>
<organism evidence="2 3">
    <name type="scientific">Xaviernesmea rhizosphaerae</name>
    <dbReference type="NCBI Taxonomy" id="1672749"/>
    <lineage>
        <taxon>Bacteria</taxon>
        <taxon>Pseudomonadati</taxon>
        <taxon>Pseudomonadota</taxon>
        <taxon>Alphaproteobacteria</taxon>
        <taxon>Hyphomicrobiales</taxon>
        <taxon>Rhizobiaceae</taxon>
        <taxon>Rhizobium/Agrobacterium group</taxon>
        <taxon>Xaviernesmea</taxon>
    </lineage>
</organism>
<feature type="region of interest" description="Disordered" evidence="1">
    <location>
        <begin position="38"/>
        <end position="72"/>
    </location>
</feature>
<evidence type="ECO:0000256" key="1">
    <source>
        <dbReference type="SAM" id="MobiDB-lite"/>
    </source>
</evidence>
<evidence type="ECO:0000313" key="2">
    <source>
        <dbReference type="EMBL" id="OLP55238.1"/>
    </source>
</evidence>
<evidence type="ECO:0000313" key="3">
    <source>
        <dbReference type="Proteomes" id="UP000186143"/>
    </source>
</evidence>
<dbReference type="EMBL" id="MKIO01000029">
    <property type="protein sequence ID" value="OLP55238.1"/>
    <property type="molecule type" value="Genomic_DNA"/>
</dbReference>
<name>A0A1Q9AJ16_9HYPH</name>
<protein>
    <submittedName>
        <fullName evidence="2">Uncharacterized protein</fullName>
    </submittedName>
</protein>
<comment type="caution">
    <text evidence="2">The sequence shown here is derived from an EMBL/GenBank/DDBJ whole genome shotgun (WGS) entry which is preliminary data.</text>
</comment>
<proteinExistence type="predicted"/>
<dbReference type="AlphaFoldDB" id="A0A1Q9AJ16"/>
<gene>
    <name evidence="2" type="ORF">BJF92_21910</name>
</gene>
<sequence length="72" mass="8170">MRTSQRTMREVLLMQRFYCAGATDRLAAHEFLMMATVSPATVQPRQREDDDSPPDAGSDLKDSHFWRKGGTP</sequence>
<reference evidence="2 3" key="1">
    <citation type="submission" date="2016-09" db="EMBL/GenBank/DDBJ databases">
        <title>Rhizobium sp. nov., a novel species isolated from the rice rhizosphere.</title>
        <authorList>
            <person name="Zhao J."/>
            <person name="Zhang X."/>
        </authorList>
    </citation>
    <scope>NUCLEOTIDE SEQUENCE [LARGE SCALE GENOMIC DNA]</scope>
    <source>
        <strain evidence="2 3">MH17</strain>
    </source>
</reference>